<accession>A0ACC2W5J0</accession>
<reference evidence="1" key="1">
    <citation type="submission" date="2023-04" db="EMBL/GenBank/DDBJ databases">
        <title>Draft Genome sequencing of Naganishia species isolated from polar environments using Oxford Nanopore Technology.</title>
        <authorList>
            <person name="Leo P."/>
            <person name="Venkateswaran K."/>
        </authorList>
    </citation>
    <scope>NUCLEOTIDE SEQUENCE</scope>
    <source>
        <strain evidence="1">MNA-CCFEE 5262</strain>
    </source>
</reference>
<name>A0ACC2W5J0_9TREE</name>
<dbReference type="EMBL" id="JASBWS010000042">
    <property type="protein sequence ID" value="KAJ9106686.1"/>
    <property type="molecule type" value="Genomic_DNA"/>
</dbReference>
<protein>
    <submittedName>
        <fullName evidence="1">Uncharacterized protein</fullName>
    </submittedName>
</protein>
<comment type="caution">
    <text evidence="1">The sequence shown here is derived from an EMBL/GenBank/DDBJ whole genome shotgun (WGS) entry which is preliminary data.</text>
</comment>
<proteinExistence type="predicted"/>
<gene>
    <name evidence="1" type="ORF">QFC20_004017</name>
</gene>
<keyword evidence="2" id="KW-1185">Reference proteome</keyword>
<dbReference type="Proteomes" id="UP001230649">
    <property type="component" value="Unassembled WGS sequence"/>
</dbReference>
<evidence type="ECO:0000313" key="2">
    <source>
        <dbReference type="Proteomes" id="UP001230649"/>
    </source>
</evidence>
<organism evidence="1 2">
    <name type="scientific">Naganishia adeliensis</name>
    <dbReference type="NCBI Taxonomy" id="92952"/>
    <lineage>
        <taxon>Eukaryota</taxon>
        <taxon>Fungi</taxon>
        <taxon>Dikarya</taxon>
        <taxon>Basidiomycota</taxon>
        <taxon>Agaricomycotina</taxon>
        <taxon>Tremellomycetes</taxon>
        <taxon>Filobasidiales</taxon>
        <taxon>Filobasidiaceae</taxon>
        <taxon>Naganishia</taxon>
    </lineage>
</organism>
<evidence type="ECO:0000313" key="1">
    <source>
        <dbReference type="EMBL" id="KAJ9106686.1"/>
    </source>
</evidence>
<sequence>MSSLRQARTRTSARNNAVNPPADANANAAVAATRGRNRSAAARAPAARRVVAPRPTAAGMRALQDALDAQRQEAEELREQMRQFIAENGNGGGGNENGQGGNGGGEGDQQRPDQEGDDEQDQGGGQGRDRDGQGDHNMEGTTGARSDNELGNFRMEVDAKFNAIMDAINKGSDGTPTGARGANGNPSLGSNGLYGAFPGYQAGLPGMNGAAP</sequence>